<dbReference type="GO" id="GO:0004553">
    <property type="term" value="F:hydrolase activity, hydrolyzing O-glycosyl compounds"/>
    <property type="evidence" value="ECO:0007669"/>
    <property type="project" value="InterPro"/>
</dbReference>
<feature type="site" description="Important for catalytic activity, responsible for pKa modulation of the active site Glu and correct orientation of both the proton donor and substrate" evidence="5">
    <location>
        <position position="158"/>
    </location>
</feature>
<dbReference type="GO" id="GO:0005975">
    <property type="term" value="P:carbohydrate metabolic process"/>
    <property type="evidence" value="ECO:0007669"/>
    <property type="project" value="InterPro"/>
</dbReference>
<dbReference type="PANTHER" id="PTHR42812">
    <property type="entry name" value="BETA-XYLOSIDASE"/>
    <property type="match status" value="1"/>
</dbReference>
<comment type="similarity">
    <text evidence="1 6">Belongs to the glycosyl hydrolase 43 family.</text>
</comment>
<dbReference type="EMBL" id="PDNA01000091">
    <property type="protein sequence ID" value="PGH14649.1"/>
    <property type="molecule type" value="Genomic_DNA"/>
</dbReference>
<organism evidence="8 9">
    <name type="scientific">Polytolypa hystricis (strain UAMH7299)</name>
    <dbReference type="NCBI Taxonomy" id="1447883"/>
    <lineage>
        <taxon>Eukaryota</taxon>
        <taxon>Fungi</taxon>
        <taxon>Dikarya</taxon>
        <taxon>Ascomycota</taxon>
        <taxon>Pezizomycotina</taxon>
        <taxon>Eurotiomycetes</taxon>
        <taxon>Eurotiomycetidae</taxon>
        <taxon>Onygenales</taxon>
        <taxon>Onygenales incertae sedis</taxon>
        <taxon>Polytolypa</taxon>
    </lineage>
</organism>
<keyword evidence="7" id="KW-0732">Signal</keyword>
<gene>
    <name evidence="8" type="ORF">AJ80_05829</name>
</gene>
<dbReference type="CDD" id="cd08999">
    <property type="entry name" value="GH43_ABN-like"/>
    <property type="match status" value="1"/>
</dbReference>
<dbReference type="AlphaFoldDB" id="A0A2B7Y0F8"/>
<evidence type="ECO:0000256" key="3">
    <source>
        <dbReference type="ARBA" id="ARBA00023295"/>
    </source>
</evidence>
<reference evidence="8 9" key="1">
    <citation type="submission" date="2017-10" db="EMBL/GenBank/DDBJ databases">
        <title>Comparative genomics in systemic dimorphic fungi from Ajellomycetaceae.</title>
        <authorList>
            <person name="Munoz J.F."/>
            <person name="Mcewen J.G."/>
            <person name="Clay O.K."/>
            <person name="Cuomo C.A."/>
        </authorList>
    </citation>
    <scope>NUCLEOTIDE SEQUENCE [LARGE SCALE GENOMIC DNA]</scope>
    <source>
        <strain evidence="8 9">UAMH7299</strain>
    </source>
</reference>
<evidence type="ECO:0000256" key="6">
    <source>
        <dbReference type="RuleBase" id="RU361187"/>
    </source>
</evidence>
<dbReference type="Pfam" id="PF04616">
    <property type="entry name" value="Glyco_hydro_43"/>
    <property type="match status" value="1"/>
</dbReference>
<evidence type="ECO:0000256" key="7">
    <source>
        <dbReference type="SAM" id="SignalP"/>
    </source>
</evidence>
<feature type="chain" id="PRO_5012948037" description="Endo-arabinase" evidence="7">
    <location>
        <begin position="21"/>
        <end position="335"/>
    </location>
</feature>
<evidence type="ECO:0000256" key="2">
    <source>
        <dbReference type="ARBA" id="ARBA00022801"/>
    </source>
</evidence>
<dbReference type="InterPro" id="IPR023296">
    <property type="entry name" value="Glyco_hydro_beta-prop_sf"/>
</dbReference>
<dbReference type="InterPro" id="IPR006710">
    <property type="entry name" value="Glyco_hydro_43"/>
</dbReference>
<dbReference type="OrthoDB" id="3879658at2759"/>
<dbReference type="Gene3D" id="2.115.10.20">
    <property type="entry name" value="Glycosyl hydrolase domain, family 43"/>
    <property type="match status" value="1"/>
</dbReference>
<evidence type="ECO:0000256" key="1">
    <source>
        <dbReference type="ARBA" id="ARBA00009865"/>
    </source>
</evidence>
<comment type="caution">
    <text evidence="8">The sequence shown here is derived from an EMBL/GenBank/DDBJ whole genome shotgun (WGS) entry which is preliminary data.</text>
</comment>
<evidence type="ECO:0008006" key="10">
    <source>
        <dbReference type="Google" id="ProtNLM"/>
    </source>
</evidence>
<sequence length="335" mass="37275">MRVFSSLLVSVILEVSFIRALLFREPLDLGDKRSSPVINRNFPDPGVLKVGDKWYAFGTNDGEIKVQVATSKDFKHWTLKKDDALPKVAPWEAEVDHWAPDVIERDDGKFVLYYSGEAKKSKLRQHCVGVAVSEDPGGPYVPEEEPWACPLERGGAIDASGFRDVDGKRYVAYKVDGNTIGPGGDCNNGVKPKVSTPIMLQEVEEDGIKKIGNPVQILDRDESDGPLVEAPYITRTEEGVYFLFYSSHCFNSKKYDVRYATSLALEGPYRKAKERLLKTGDFHLTSPGGATVSPDGMNITFHADCPDDRCMHIAKLKIDGDVATVELHDGYFKLW</sequence>
<dbReference type="InterPro" id="IPR051795">
    <property type="entry name" value="Glycosyl_Hydrlase_43"/>
</dbReference>
<keyword evidence="9" id="KW-1185">Reference proteome</keyword>
<keyword evidence="2 6" id="KW-0378">Hydrolase</keyword>
<dbReference type="Proteomes" id="UP000224634">
    <property type="component" value="Unassembled WGS sequence"/>
</dbReference>
<accession>A0A2B7Y0F8</accession>
<feature type="active site" description="Proton acceptor" evidence="4">
    <location>
        <position position="44"/>
    </location>
</feature>
<evidence type="ECO:0000313" key="8">
    <source>
        <dbReference type="EMBL" id="PGH14649.1"/>
    </source>
</evidence>
<evidence type="ECO:0000256" key="4">
    <source>
        <dbReference type="PIRSR" id="PIRSR606710-1"/>
    </source>
</evidence>
<feature type="signal peptide" evidence="7">
    <location>
        <begin position="1"/>
        <end position="20"/>
    </location>
</feature>
<proteinExistence type="inferred from homology"/>
<evidence type="ECO:0000313" key="9">
    <source>
        <dbReference type="Proteomes" id="UP000224634"/>
    </source>
</evidence>
<protein>
    <recommendedName>
        <fullName evidence="10">Endo-arabinase</fullName>
    </recommendedName>
</protein>
<dbReference type="STRING" id="1447883.A0A2B7Y0F8"/>
<feature type="active site" description="Proton donor" evidence="4">
    <location>
        <position position="229"/>
    </location>
</feature>
<dbReference type="PANTHER" id="PTHR42812:SF5">
    <property type="entry name" value="ENDO-ARABINASE"/>
    <property type="match status" value="1"/>
</dbReference>
<dbReference type="SUPFAM" id="SSF75005">
    <property type="entry name" value="Arabinanase/levansucrase/invertase"/>
    <property type="match status" value="1"/>
</dbReference>
<evidence type="ECO:0000256" key="5">
    <source>
        <dbReference type="PIRSR" id="PIRSR606710-2"/>
    </source>
</evidence>
<name>A0A2B7Y0F8_POLH7</name>
<keyword evidence="3 6" id="KW-0326">Glycosidase</keyword>